<dbReference type="Proteomes" id="UP000186601">
    <property type="component" value="Unassembled WGS sequence"/>
</dbReference>
<dbReference type="PROSITE" id="PS50056">
    <property type="entry name" value="TYR_PHOSPHATASE_2"/>
    <property type="match status" value="1"/>
</dbReference>
<reference evidence="3 4" key="1">
    <citation type="submission" date="2018-02" db="EMBL/GenBank/DDBJ databases">
        <title>Genome sequence of the basidiomycete white-rot fungus Phlebia centrifuga.</title>
        <authorList>
            <person name="Granchi Z."/>
            <person name="Peng M."/>
            <person name="de Vries R.P."/>
            <person name="Hilden K."/>
            <person name="Makela M.R."/>
            <person name="Grigoriev I."/>
            <person name="Riley R."/>
        </authorList>
    </citation>
    <scope>NUCLEOTIDE SEQUENCE [LARGE SCALE GENOMIC DNA]</scope>
    <source>
        <strain evidence="3 4">FBCC195</strain>
    </source>
</reference>
<dbReference type="AlphaFoldDB" id="A0A2R6RLP6"/>
<dbReference type="OrthoDB" id="266663at2759"/>
<dbReference type="GO" id="GO:0016791">
    <property type="term" value="F:phosphatase activity"/>
    <property type="evidence" value="ECO:0007669"/>
    <property type="project" value="UniProtKB-ARBA"/>
</dbReference>
<name>A0A2R6RLP6_9APHY</name>
<dbReference type="PANTHER" id="PTHR23339">
    <property type="entry name" value="TYROSINE SPECIFIC PROTEIN PHOSPHATASE AND DUAL SPECIFICITY PROTEIN PHOSPHATASE"/>
    <property type="match status" value="1"/>
</dbReference>
<evidence type="ECO:0000313" key="4">
    <source>
        <dbReference type="Proteomes" id="UP000186601"/>
    </source>
</evidence>
<dbReference type="SUPFAM" id="SSF52799">
    <property type="entry name" value="(Phosphotyrosine protein) phosphatases II"/>
    <property type="match status" value="1"/>
</dbReference>
<protein>
    <recommendedName>
        <fullName evidence="2">Tyrosine specific protein phosphatases domain-containing protein</fullName>
    </recommendedName>
</protein>
<organism evidence="3 4">
    <name type="scientific">Hermanssonia centrifuga</name>
    <dbReference type="NCBI Taxonomy" id="98765"/>
    <lineage>
        <taxon>Eukaryota</taxon>
        <taxon>Fungi</taxon>
        <taxon>Dikarya</taxon>
        <taxon>Basidiomycota</taxon>
        <taxon>Agaricomycotina</taxon>
        <taxon>Agaricomycetes</taxon>
        <taxon>Polyporales</taxon>
        <taxon>Meruliaceae</taxon>
        <taxon>Hermanssonia</taxon>
    </lineage>
</organism>
<evidence type="ECO:0000313" key="3">
    <source>
        <dbReference type="EMBL" id="PSS30946.1"/>
    </source>
</evidence>
<proteinExistence type="predicted"/>
<sequence length="171" mass="19164">MSFANDINSLHLPYSRLPTPEGLAPASVTTFDEHLTRLIDAYTLQGIPVLVHCRGGVGRAGLVACCWTLKLGLCGWIDTQPDVQPQQQHTSRFSYIAPEDLPPLPPSETVRRDTLQLVERVISLVRRRRSLKVVETFEQVRFLVDYVEHLRGRAGRGVEVGSVLERNIRGP</sequence>
<accession>A0A2R6RLP6</accession>
<dbReference type="Pfam" id="PF22784">
    <property type="entry name" value="PTP-SAK"/>
    <property type="match status" value="1"/>
</dbReference>
<keyword evidence="4" id="KW-1185">Reference proteome</keyword>
<comment type="caution">
    <text evidence="3">The sequence shown here is derived from an EMBL/GenBank/DDBJ whole genome shotgun (WGS) entry which is preliminary data.</text>
</comment>
<gene>
    <name evidence="3" type="ORF">PHLCEN_2v2515</name>
</gene>
<dbReference type="EMBL" id="MLYV02000231">
    <property type="protein sequence ID" value="PSS30946.1"/>
    <property type="molecule type" value="Genomic_DNA"/>
</dbReference>
<evidence type="ECO:0000256" key="1">
    <source>
        <dbReference type="ARBA" id="ARBA00022801"/>
    </source>
</evidence>
<dbReference type="InterPro" id="IPR050561">
    <property type="entry name" value="PTP"/>
</dbReference>
<keyword evidence="1" id="KW-0378">Hydrolase</keyword>
<evidence type="ECO:0000259" key="2">
    <source>
        <dbReference type="PROSITE" id="PS50056"/>
    </source>
</evidence>
<dbReference type="InterPro" id="IPR057023">
    <property type="entry name" value="PTP-SAK"/>
</dbReference>
<dbReference type="InterPro" id="IPR000387">
    <property type="entry name" value="Tyr_Pase_dom"/>
</dbReference>
<dbReference type="InterPro" id="IPR029021">
    <property type="entry name" value="Prot-tyrosine_phosphatase-like"/>
</dbReference>
<dbReference type="STRING" id="98765.A0A2R6RLP6"/>
<feature type="domain" description="Tyrosine specific protein phosphatases" evidence="2">
    <location>
        <begin position="33"/>
        <end position="73"/>
    </location>
</feature>
<dbReference type="Gene3D" id="3.90.190.10">
    <property type="entry name" value="Protein tyrosine phosphatase superfamily"/>
    <property type="match status" value="1"/>
</dbReference>